<dbReference type="Pfam" id="PF00494">
    <property type="entry name" value="SQS_PSY"/>
    <property type="match status" value="1"/>
</dbReference>
<dbReference type="AlphaFoldDB" id="A0AA41YNS5"/>
<dbReference type="InterPro" id="IPR017827">
    <property type="entry name" value="HSQ_synthase_HpnC"/>
</dbReference>
<evidence type="ECO:0000313" key="1">
    <source>
        <dbReference type="EMBL" id="MCW3473725.1"/>
    </source>
</evidence>
<proteinExistence type="predicted"/>
<dbReference type="RefSeq" id="WP_264712295.1">
    <property type="nucleotide sequence ID" value="NZ_JAPDNT010000001.1"/>
</dbReference>
<dbReference type="SFLD" id="SFLDG01018">
    <property type="entry name" value="Squalene/Phytoene_Synthase_Lik"/>
    <property type="match status" value="1"/>
</dbReference>
<keyword evidence="2" id="KW-1185">Reference proteome</keyword>
<dbReference type="GO" id="GO:0004311">
    <property type="term" value="F:geranylgeranyl diphosphate synthase activity"/>
    <property type="evidence" value="ECO:0007669"/>
    <property type="project" value="InterPro"/>
</dbReference>
<sequence>MSATLDSVESWSGKDRGDENFPVGSALISPRLRRHVHAFYAFARNADDIADSAVLAADDKVARLDVMEDVLLGRRGTGSPSATALRASLAETGVTPQHSCDLLVAFRRDAAKLRYASWDELLDYCRYSAMPVGRHVLDLHGEDRKTWAPSDALCAALQVLNHLQDVRKDLDALDRCYLPEDLMQRCGTGLQDVRGAAETPGLRRVFDALLDECDALNRTAVGLPQATRDRRLRLETAVIVGLSRRLATRLRRGDPIATRVKLTRGDVLSSVVASLRFLP</sequence>
<dbReference type="EMBL" id="JAPDNT010000001">
    <property type="protein sequence ID" value="MCW3473725.1"/>
    <property type="molecule type" value="Genomic_DNA"/>
</dbReference>
<dbReference type="InterPro" id="IPR008949">
    <property type="entry name" value="Isoprenoid_synthase_dom_sf"/>
</dbReference>
<gene>
    <name evidence="1" type="primary">hpnC</name>
    <name evidence="1" type="ORF">OL599_03975</name>
</gene>
<dbReference type="SUPFAM" id="SSF48576">
    <property type="entry name" value="Terpenoid synthases"/>
    <property type="match status" value="1"/>
</dbReference>
<name>A0AA41YNS5_9PROT</name>
<keyword evidence="1" id="KW-0808">Transferase</keyword>
<reference evidence="1" key="1">
    <citation type="submission" date="2022-09" db="EMBL/GenBank/DDBJ databases">
        <title>Rhodovastum sp. nov. RN2-1 isolated from soil in Seongnam, South Korea.</title>
        <authorList>
            <person name="Le N.T."/>
        </authorList>
    </citation>
    <scope>NUCLEOTIDE SEQUENCE</scope>
    <source>
        <strain evidence="1">RN2-1</strain>
    </source>
</reference>
<dbReference type="GO" id="GO:0051996">
    <property type="term" value="F:squalene synthase [NAD(P)H] activity"/>
    <property type="evidence" value="ECO:0007669"/>
    <property type="project" value="UniProtKB-EC"/>
</dbReference>
<dbReference type="Gene3D" id="1.10.600.10">
    <property type="entry name" value="Farnesyl Diphosphate Synthase"/>
    <property type="match status" value="1"/>
</dbReference>
<organism evidence="1 2">
    <name type="scientific">Limobrevibacterium gyesilva</name>
    <dbReference type="NCBI Taxonomy" id="2991712"/>
    <lineage>
        <taxon>Bacteria</taxon>
        <taxon>Pseudomonadati</taxon>
        <taxon>Pseudomonadota</taxon>
        <taxon>Alphaproteobacteria</taxon>
        <taxon>Acetobacterales</taxon>
        <taxon>Acetobacteraceae</taxon>
        <taxon>Limobrevibacterium</taxon>
    </lineage>
</organism>
<reference evidence="1" key="2">
    <citation type="submission" date="2022-10" db="EMBL/GenBank/DDBJ databases">
        <authorList>
            <person name="Trinh H.N."/>
        </authorList>
    </citation>
    <scope>NUCLEOTIDE SEQUENCE</scope>
    <source>
        <strain evidence="1">RN2-1</strain>
    </source>
</reference>
<dbReference type="Proteomes" id="UP001165679">
    <property type="component" value="Unassembled WGS sequence"/>
</dbReference>
<accession>A0AA41YNS5</accession>
<dbReference type="InterPro" id="IPR044843">
    <property type="entry name" value="Trans_IPPS_bact-type"/>
</dbReference>
<dbReference type="EC" id="2.5.1.21" evidence="1"/>
<dbReference type="PANTHER" id="PTHR31480">
    <property type="entry name" value="BIFUNCTIONAL LYCOPENE CYCLASE/PHYTOENE SYNTHASE"/>
    <property type="match status" value="1"/>
</dbReference>
<dbReference type="NCBIfam" id="TIGR03464">
    <property type="entry name" value="HpnC"/>
    <property type="match status" value="1"/>
</dbReference>
<evidence type="ECO:0000313" key="2">
    <source>
        <dbReference type="Proteomes" id="UP001165679"/>
    </source>
</evidence>
<comment type="caution">
    <text evidence="1">The sequence shown here is derived from an EMBL/GenBank/DDBJ whole genome shotgun (WGS) entry which is preliminary data.</text>
</comment>
<dbReference type="InterPro" id="IPR002060">
    <property type="entry name" value="Squ/phyt_synthse"/>
</dbReference>
<dbReference type="SFLD" id="SFLDS00005">
    <property type="entry name" value="Isoprenoid_Synthase_Type_I"/>
    <property type="match status" value="1"/>
</dbReference>
<protein>
    <submittedName>
        <fullName evidence="1">Squalene synthase HpnC</fullName>
        <ecNumber evidence="1">2.5.1.21</ecNumber>
    </submittedName>
</protein>
<dbReference type="SFLD" id="SFLDG01212">
    <property type="entry name" value="Phytoene_synthase_like"/>
    <property type="match status" value="1"/>
</dbReference>